<sequence>MGCLRPVVHISKEMPENGSEKSQNGTCTVPTVNGNAVTASPRRCAPKLNTQERLFGQVAPPAPPKKISDTFRSKIFDNSVPGSPPRTPKKTLSVLERNPITGEERPPKKINM</sequence>
<name>A0AAD4NBN1_9BILA</name>
<feature type="compositionally biased region" description="Basic and acidic residues" evidence="1">
    <location>
        <begin position="102"/>
        <end position="112"/>
    </location>
</feature>
<accession>A0AAD4NBN1</accession>
<dbReference type="Proteomes" id="UP001201812">
    <property type="component" value="Unassembled WGS sequence"/>
</dbReference>
<feature type="compositionally biased region" description="Basic and acidic residues" evidence="1">
    <location>
        <begin position="10"/>
        <end position="19"/>
    </location>
</feature>
<comment type="caution">
    <text evidence="2">The sequence shown here is derived from an EMBL/GenBank/DDBJ whole genome shotgun (WGS) entry which is preliminary data.</text>
</comment>
<keyword evidence="3" id="KW-1185">Reference proteome</keyword>
<evidence type="ECO:0000256" key="1">
    <source>
        <dbReference type="SAM" id="MobiDB-lite"/>
    </source>
</evidence>
<gene>
    <name evidence="2" type="ORF">DdX_01974</name>
</gene>
<evidence type="ECO:0000313" key="3">
    <source>
        <dbReference type="Proteomes" id="UP001201812"/>
    </source>
</evidence>
<proteinExistence type="predicted"/>
<feature type="region of interest" description="Disordered" evidence="1">
    <location>
        <begin position="1"/>
        <end position="35"/>
    </location>
</feature>
<dbReference type="EMBL" id="JAKKPZ010000002">
    <property type="protein sequence ID" value="KAI1725318.1"/>
    <property type="molecule type" value="Genomic_DNA"/>
</dbReference>
<feature type="compositionally biased region" description="Polar residues" evidence="1">
    <location>
        <begin position="20"/>
        <end position="35"/>
    </location>
</feature>
<evidence type="ECO:0000313" key="2">
    <source>
        <dbReference type="EMBL" id="KAI1725318.1"/>
    </source>
</evidence>
<organism evidence="2 3">
    <name type="scientific">Ditylenchus destructor</name>
    <dbReference type="NCBI Taxonomy" id="166010"/>
    <lineage>
        <taxon>Eukaryota</taxon>
        <taxon>Metazoa</taxon>
        <taxon>Ecdysozoa</taxon>
        <taxon>Nematoda</taxon>
        <taxon>Chromadorea</taxon>
        <taxon>Rhabditida</taxon>
        <taxon>Tylenchina</taxon>
        <taxon>Tylenchomorpha</taxon>
        <taxon>Sphaerularioidea</taxon>
        <taxon>Anguinidae</taxon>
        <taxon>Anguininae</taxon>
        <taxon>Ditylenchus</taxon>
    </lineage>
</organism>
<reference evidence="2" key="1">
    <citation type="submission" date="2022-01" db="EMBL/GenBank/DDBJ databases">
        <title>Genome Sequence Resource for Two Populations of Ditylenchus destructor, the Migratory Endoparasitic Phytonematode.</title>
        <authorList>
            <person name="Zhang H."/>
            <person name="Lin R."/>
            <person name="Xie B."/>
        </authorList>
    </citation>
    <scope>NUCLEOTIDE SEQUENCE</scope>
    <source>
        <strain evidence="2">BazhouSP</strain>
    </source>
</reference>
<dbReference type="AlphaFoldDB" id="A0AAD4NBN1"/>
<feature type="region of interest" description="Disordered" evidence="1">
    <location>
        <begin position="76"/>
        <end position="112"/>
    </location>
</feature>
<protein>
    <submittedName>
        <fullName evidence="2">Uncharacterized protein</fullName>
    </submittedName>
</protein>